<proteinExistence type="predicted"/>
<dbReference type="Proteomes" id="UP001374599">
    <property type="component" value="Unassembled WGS sequence"/>
</dbReference>
<accession>A0ACB5UNK3</accession>
<reference evidence="1" key="1">
    <citation type="submission" date="2023-09" db="EMBL/GenBank/DDBJ databases">
        <title>Vallitalea sediminicola and Vallitalea maricola sp. nov., anaerobic bacteria isolated from marine sediment.</title>
        <authorList>
            <person name="Hirano S."/>
            <person name="Maeda A."/>
            <person name="Terahara T."/>
            <person name="Mori K."/>
            <person name="Hamada M."/>
            <person name="Matsumoto R."/>
            <person name="Kobayashi T."/>
        </authorList>
    </citation>
    <scope>NUCLEOTIDE SEQUENCE</scope>
    <source>
        <strain evidence="1">AN17-2</strain>
    </source>
</reference>
<gene>
    <name evidence="1" type="ORF">AN2V17_27110</name>
</gene>
<keyword evidence="2" id="KW-1185">Reference proteome</keyword>
<evidence type="ECO:0000313" key="1">
    <source>
        <dbReference type="EMBL" id="GMQ63478.1"/>
    </source>
</evidence>
<evidence type="ECO:0000313" key="2">
    <source>
        <dbReference type="Proteomes" id="UP001374599"/>
    </source>
</evidence>
<protein>
    <submittedName>
        <fullName evidence="1">Extracellular solute-binding protein</fullName>
    </submittedName>
</protein>
<comment type="caution">
    <text evidence="1">The sequence shown here is derived from an EMBL/GenBank/DDBJ whole genome shotgun (WGS) entry which is preliminary data.</text>
</comment>
<dbReference type="EMBL" id="BTPU01000040">
    <property type="protein sequence ID" value="GMQ63478.1"/>
    <property type="molecule type" value="Genomic_DNA"/>
</dbReference>
<sequence>MKKIFVSIMVLTLMVSLIGCSPKEKNSTNGDKTEKTVVSEIKVWIPGDEAEYPFFYNMFRAYEEKNANVKFKIEQQPWGDYWTKLPIELDAGTGPDMFMSHTAYANLLVPNSRELPFEVSELSNIKDAGLFVGETGKPVFVPLVFYGAVMYLNEDHWNDAGLTDADIPKTWDELEDVAQKLTVVDNGKIVRAGIDVSTWYTMADLMYQQGQGLADDEGKTTIDSEAGKNALEMMQKWEKELKISDYTLGNGSPEDSFIKGKSSIIYGHAWMHKWFNTANEELKFKAFPIPTVSEDSPVVTRADMELSFGIGKKVDDEKYDILVDFTKFVLDNDEIMLSISNGFSGVSSRTDLADKGEESSTIDAIKVQMPRMIPMVLPGEYETVIKQTMQDVLINDYNIEEALKNGVENLKNTDLSSVKKLENEYKDTDQLK</sequence>
<organism evidence="1 2">
    <name type="scientific">Vallitalea maricola</name>
    <dbReference type="NCBI Taxonomy" id="3074433"/>
    <lineage>
        <taxon>Bacteria</taxon>
        <taxon>Bacillati</taxon>
        <taxon>Bacillota</taxon>
        <taxon>Clostridia</taxon>
        <taxon>Lachnospirales</taxon>
        <taxon>Vallitaleaceae</taxon>
        <taxon>Vallitalea</taxon>
    </lineage>
</organism>
<name>A0ACB5UNK3_9FIRM</name>